<dbReference type="EMBL" id="CADEPI010000016">
    <property type="protein sequence ID" value="CAB3364558.1"/>
    <property type="molecule type" value="Genomic_DNA"/>
</dbReference>
<evidence type="ECO:0000313" key="13">
    <source>
        <dbReference type="Proteomes" id="UP000494165"/>
    </source>
</evidence>
<evidence type="ECO:0000256" key="3">
    <source>
        <dbReference type="ARBA" id="ARBA00014066"/>
    </source>
</evidence>
<keyword evidence="6" id="KW-0832">Ubl conjugation</keyword>
<dbReference type="InterPro" id="IPR022730">
    <property type="entry name" value="DAZ_assoc-2"/>
</dbReference>
<sequence>MSQKNHPQPMGMPQPAGMYPPMQQQYYPTAPPTYDQAMTHPVADPAAHHAQQSAGGWMQPQQQPGMYPTYQAAASAVSSAQNYQQMQAFGGYPGGFTQQPAYYPQVPQAPYPTHVQQSKPTTLVMPGVATFDGGARFNGISQPVVPPAPPGIAPNSAQMASMAGHNVVVGQKKGNFFTGSSSGGGMTFW</sequence>
<dbReference type="Proteomes" id="UP000494165">
    <property type="component" value="Unassembled WGS sequence"/>
</dbReference>
<protein>
    <recommendedName>
        <fullName evidence="3">DAZ-associated protein 2</fullName>
    </recommendedName>
    <alternativeName>
        <fullName evidence="8">Deleted in azoospermia-associated protein 2</fullName>
    </alternativeName>
    <alternativeName>
        <fullName evidence="9">Proline-rich transcript in brain protein</fullName>
    </alternativeName>
</protein>
<comment type="caution">
    <text evidence="12">The sequence shown here is derived from an EMBL/GenBank/DDBJ whole genome shotgun (WGS) entry which is preliminary data.</text>
</comment>
<evidence type="ECO:0000256" key="11">
    <source>
        <dbReference type="SAM" id="MobiDB-lite"/>
    </source>
</evidence>
<feature type="region of interest" description="Disordered" evidence="11">
    <location>
        <begin position="1"/>
        <end position="39"/>
    </location>
</feature>
<accession>A0A8S1C106</accession>
<evidence type="ECO:0000256" key="6">
    <source>
        <dbReference type="ARBA" id="ARBA00022843"/>
    </source>
</evidence>
<evidence type="ECO:0000256" key="10">
    <source>
        <dbReference type="ARBA" id="ARBA00045449"/>
    </source>
</evidence>
<feature type="compositionally biased region" description="Low complexity" evidence="11">
    <location>
        <begin position="7"/>
        <end position="34"/>
    </location>
</feature>
<evidence type="ECO:0000256" key="8">
    <source>
        <dbReference type="ARBA" id="ARBA00032174"/>
    </source>
</evidence>
<evidence type="ECO:0000256" key="4">
    <source>
        <dbReference type="ARBA" id="ARBA00022490"/>
    </source>
</evidence>
<keyword evidence="7" id="KW-0539">Nucleus</keyword>
<comment type="subcellular location">
    <subcellularLocation>
        <location evidence="1">Cytoplasm</location>
        <location evidence="1">Stress granule</location>
    </subcellularLocation>
    <subcellularLocation>
        <location evidence="2">Nucleus speckle</location>
    </subcellularLocation>
</comment>
<keyword evidence="13" id="KW-1185">Reference proteome</keyword>
<proteinExistence type="predicted"/>
<dbReference type="GO" id="GO:0016607">
    <property type="term" value="C:nuclear speck"/>
    <property type="evidence" value="ECO:0007669"/>
    <property type="project" value="UniProtKB-SubCell"/>
</dbReference>
<dbReference type="OrthoDB" id="6514304at2759"/>
<dbReference type="GO" id="GO:0010494">
    <property type="term" value="C:cytoplasmic stress granule"/>
    <property type="evidence" value="ECO:0007669"/>
    <property type="project" value="UniProtKB-SubCell"/>
</dbReference>
<evidence type="ECO:0000256" key="7">
    <source>
        <dbReference type="ARBA" id="ARBA00023242"/>
    </source>
</evidence>
<dbReference type="AlphaFoldDB" id="A0A8S1C106"/>
<name>A0A8S1C106_9INSE</name>
<evidence type="ECO:0000313" key="12">
    <source>
        <dbReference type="EMBL" id="CAB3364558.1"/>
    </source>
</evidence>
<reference evidence="12 13" key="1">
    <citation type="submission" date="2020-04" db="EMBL/GenBank/DDBJ databases">
        <authorList>
            <person name="Alioto T."/>
            <person name="Alioto T."/>
            <person name="Gomez Garrido J."/>
        </authorList>
    </citation>
    <scope>NUCLEOTIDE SEQUENCE [LARGE SCALE GENOMIC DNA]</scope>
</reference>
<evidence type="ECO:0000256" key="1">
    <source>
        <dbReference type="ARBA" id="ARBA00004210"/>
    </source>
</evidence>
<gene>
    <name evidence="12" type="ORF">CLODIP_2_CD09204</name>
</gene>
<organism evidence="12 13">
    <name type="scientific">Cloeon dipterum</name>
    <dbReference type="NCBI Taxonomy" id="197152"/>
    <lineage>
        <taxon>Eukaryota</taxon>
        <taxon>Metazoa</taxon>
        <taxon>Ecdysozoa</taxon>
        <taxon>Arthropoda</taxon>
        <taxon>Hexapoda</taxon>
        <taxon>Insecta</taxon>
        <taxon>Pterygota</taxon>
        <taxon>Palaeoptera</taxon>
        <taxon>Ephemeroptera</taxon>
        <taxon>Pisciforma</taxon>
        <taxon>Baetidae</taxon>
        <taxon>Cloeon</taxon>
    </lineage>
</organism>
<evidence type="ECO:0000256" key="2">
    <source>
        <dbReference type="ARBA" id="ARBA00004324"/>
    </source>
</evidence>
<dbReference type="PANTHER" id="PTHR31638">
    <property type="entry name" value="DAZ-ASSOCIATED PROTEIN 2"/>
    <property type="match status" value="1"/>
</dbReference>
<evidence type="ECO:0000256" key="5">
    <source>
        <dbReference type="ARBA" id="ARBA00022553"/>
    </source>
</evidence>
<comment type="function">
    <text evidence="10">In unstressed cells, promotes SIAH1-mediated polyubiquitination and degradation of the serine/threonine-protein kinase HIPK2, probably by acting as a loading factor that potentiates complex formation between HIPK2 and ubiquitin ligase SIAH1. In response to DNA damage, localizes to the nucleus following phosphorylation by HIPK2 and modulates the expression of a subset of TP53/p53 target genes by binding to TP53 at target gene promoters. This limits the expression of a number of cell death-mediating TP53 target genes, reducing DNA damage-induced cell death. Enhances the binding of transcription factor TCF7L2/TCF4, a Wnt signaling pathway effector, to the promoters of target genes. Plays a role in stress granule formation.</text>
</comment>
<keyword evidence="5" id="KW-0597">Phosphoprotein</keyword>
<dbReference type="PANTHER" id="PTHR31638:SF3">
    <property type="entry name" value="DAZ-ASSOCIATED PROTEIN 2"/>
    <property type="match status" value="1"/>
</dbReference>
<evidence type="ECO:0000256" key="9">
    <source>
        <dbReference type="ARBA" id="ARBA00034352"/>
    </source>
</evidence>
<keyword evidence="4" id="KW-0963">Cytoplasm</keyword>
<dbReference type="Pfam" id="PF11029">
    <property type="entry name" value="DAZAP2"/>
    <property type="match status" value="1"/>
</dbReference>